<accession>A0A5N6PL06</accession>
<evidence type="ECO:0000313" key="2">
    <source>
        <dbReference type="Proteomes" id="UP000326396"/>
    </source>
</evidence>
<evidence type="ECO:0000313" key="1">
    <source>
        <dbReference type="EMBL" id="KAD6454731.1"/>
    </source>
</evidence>
<sequence length="79" mass="8235">MCYANNLIISIITTISRPGNLLPDGKVDPARRLGLRSVGAAVGDGKRTTLFVRRWVTEQAAARAAVGDGAAGRLPMGDG</sequence>
<dbReference type="AlphaFoldDB" id="A0A5N6PL06"/>
<gene>
    <name evidence="1" type="ORF">E3N88_09437</name>
</gene>
<reference evidence="1 2" key="1">
    <citation type="submission" date="2019-05" db="EMBL/GenBank/DDBJ databases">
        <title>Mikania micrantha, genome provides insights into the molecular mechanism of rapid growth.</title>
        <authorList>
            <person name="Liu B."/>
        </authorList>
    </citation>
    <scope>NUCLEOTIDE SEQUENCE [LARGE SCALE GENOMIC DNA]</scope>
    <source>
        <strain evidence="1">NLD-2019</strain>
        <tissue evidence="1">Leaf</tissue>
    </source>
</reference>
<organism evidence="1 2">
    <name type="scientific">Mikania micrantha</name>
    <name type="common">bitter vine</name>
    <dbReference type="NCBI Taxonomy" id="192012"/>
    <lineage>
        <taxon>Eukaryota</taxon>
        <taxon>Viridiplantae</taxon>
        <taxon>Streptophyta</taxon>
        <taxon>Embryophyta</taxon>
        <taxon>Tracheophyta</taxon>
        <taxon>Spermatophyta</taxon>
        <taxon>Magnoliopsida</taxon>
        <taxon>eudicotyledons</taxon>
        <taxon>Gunneridae</taxon>
        <taxon>Pentapetalae</taxon>
        <taxon>asterids</taxon>
        <taxon>campanulids</taxon>
        <taxon>Asterales</taxon>
        <taxon>Asteraceae</taxon>
        <taxon>Asteroideae</taxon>
        <taxon>Heliantheae alliance</taxon>
        <taxon>Eupatorieae</taxon>
        <taxon>Mikania</taxon>
    </lineage>
</organism>
<protein>
    <submittedName>
        <fullName evidence="1">Uncharacterized protein</fullName>
    </submittedName>
</protein>
<proteinExistence type="predicted"/>
<dbReference type="Proteomes" id="UP000326396">
    <property type="component" value="Linkage Group LG12"/>
</dbReference>
<name>A0A5N6PL06_9ASTR</name>
<comment type="caution">
    <text evidence="1">The sequence shown here is derived from an EMBL/GenBank/DDBJ whole genome shotgun (WGS) entry which is preliminary data.</text>
</comment>
<dbReference type="EMBL" id="SZYD01000004">
    <property type="protein sequence ID" value="KAD6454731.1"/>
    <property type="molecule type" value="Genomic_DNA"/>
</dbReference>
<keyword evidence="2" id="KW-1185">Reference proteome</keyword>